<accession>A0A7R6PM65</accession>
<dbReference type="InterPro" id="IPR036086">
    <property type="entry name" value="ParB/Sulfiredoxin_sf"/>
</dbReference>
<keyword evidence="2" id="KW-1185">Reference proteome</keyword>
<dbReference type="SUPFAM" id="SSF110849">
    <property type="entry name" value="ParB/Sulfiredoxin"/>
    <property type="match status" value="1"/>
</dbReference>
<proteinExistence type="predicted"/>
<dbReference type="EMBL" id="AP017470">
    <property type="protein sequence ID" value="BBB32662.1"/>
    <property type="molecule type" value="Genomic_DNA"/>
</dbReference>
<dbReference type="KEGG" id="thyd:TTHT_1128"/>
<dbReference type="Gene3D" id="1.10.10.2830">
    <property type="match status" value="1"/>
</dbReference>
<evidence type="ECO:0000313" key="2">
    <source>
        <dbReference type="Proteomes" id="UP000595564"/>
    </source>
</evidence>
<evidence type="ECO:0008006" key="3">
    <source>
        <dbReference type="Google" id="ProtNLM"/>
    </source>
</evidence>
<dbReference type="RefSeq" id="WP_201326965.1">
    <property type="nucleotide sequence ID" value="NZ_AP017470.1"/>
</dbReference>
<dbReference type="AlphaFoldDB" id="A0A7R6PM65"/>
<organism evidence="1 2">
    <name type="scientific">Thermotomaculum hydrothermale</name>
    <dbReference type="NCBI Taxonomy" id="981385"/>
    <lineage>
        <taxon>Bacteria</taxon>
        <taxon>Pseudomonadati</taxon>
        <taxon>Acidobacteriota</taxon>
        <taxon>Holophagae</taxon>
        <taxon>Thermotomaculales</taxon>
        <taxon>Thermotomaculaceae</taxon>
        <taxon>Thermotomaculum</taxon>
    </lineage>
</organism>
<name>A0A7R6PM65_9BACT</name>
<gene>
    <name evidence="1" type="ORF">TTHT_1128</name>
</gene>
<sequence>MIQYIEKDRIVINEKFRIRSELNNSIAKSVREFGIVSPVILLNDFTLIDGFSRLNFSKEDKIPAIIEEDSKKAFLKSVELNMLVNPYSEFEKARVIKFAVEYFNFSEEFIVKKLNPVLKFAKKVSVVYDCFKIFDLDKELFSLLESKKSPISFALSLSREDKENQVFLAKVFKEKRLSFSRMQIAYDLMFYIRKRDSIDFKEIAKKCKEEDFVLCLERIRSPKYSEFKDELNEILSKYKGYLNFPKDMEAGFFSFS</sequence>
<protein>
    <recommendedName>
        <fullName evidence="3">ParB domain protein nuclease</fullName>
    </recommendedName>
</protein>
<dbReference type="Proteomes" id="UP000595564">
    <property type="component" value="Chromosome"/>
</dbReference>
<dbReference type="SUPFAM" id="SSF109709">
    <property type="entry name" value="KorB DNA-binding domain-like"/>
    <property type="match status" value="1"/>
</dbReference>
<evidence type="ECO:0000313" key="1">
    <source>
        <dbReference type="EMBL" id="BBB32662.1"/>
    </source>
</evidence>
<reference evidence="1 2" key="1">
    <citation type="journal article" date="2012" name="Extremophiles">
        <title>Thermotomaculum hydrothermale gen. nov., sp. nov., a novel heterotrophic thermophile within the phylum Acidobacteria from a deep-sea hydrothermal vent chimney in the Southern Okinawa Trough.</title>
        <authorList>
            <person name="Izumi H."/>
            <person name="Nunoura T."/>
            <person name="Miyazaki M."/>
            <person name="Mino S."/>
            <person name="Toki T."/>
            <person name="Takai K."/>
            <person name="Sako Y."/>
            <person name="Sawabe T."/>
            <person name="Nakagawa S."/>
        </authorList>
    </citation>
    <scope>NUCLEOTIDE SEQUENCE [LARGE SCALE GENOMIC DNA]</scope>
    <source>
        <strain evidence="1 2">AC55</strain>
    </source>
</reference>